<evidence type="ECO:0000313" key="2">
    <source>
        <dbReference type="Proteomes" id="UP000584642"/>
    </source>
</evidence>
<gene>
    <name evidence="1" type="ORF">HND93_11920</name>
</gene>
<reference evidence="1 2" key="1">
    <citation type="submission" date="2020-05" db="EMBL/GenBank/DDBJ databases">
        <title>Azospirillum oleiclasticum sp. nov, a nitrogen-fixing and heavy crude oil-emulsifying bacterium isolated from the crude oil of Yumen Oilfield.</title>
        <authorList>
            <person name="Wu D."/>
            <person name="Cai M."/>
            <person name="Zhang X."/>
        </authorList>
    </citation>
    <scope>NUCLEOTIDE SEQUENCE [LARGE SCALE GENOMIC DNA]</scope>
    <source>
        <strain evidence="1 2">ROY-1-1-2</strain>
    </source>
</reference>
<evidence type="ECO:0000313" key="1">
    <source>
        <dbReference type="EMBL" id="NYZ20423.1"/>
    </source>
</evidence>
<organism evidence="1 2">
    <name type="scientific">Azospirillum oleiclasticum</name>
    <dbReference type="NCBI Taxonomy" id="2735135"/>
    <lineage>
        <taxon>Bacteria</taxon>
        <taxon>Pseudomonadati</taxon>
        <taxon>Pseudomonadota</taxon>
        <taxon>Alphaproteobacteria</taxon>
        <taxon>Rhodospirillales</taxon>
        <taxon>Azospirillaceae</taxon>
        <taxon>Azospirillum</taxon>
    </lineage>
</organism>
<dbReference type="RefSeq" id="WP_180282174.1">
    <property type="nucleotide sequence ID" value="NZ_JABFDB010000006.1"/>
</dbReference>
<name>A0ABX2TB69_9PROT</name>
<dbReference type="Proteomes" id="UP000584642">
    <property type="component" value="Unassembled WGS sequence"/>
</dbReference>
<proteinExistence type="predicted"/>
<protein>
    <submittedName>
        <fullName evidence="1">Uncharacterized protein</fullName>
    </submittedName>
</protein>
<comment type="caution">
    <text evidence="1">The sequence shown here is derived from an EMBL/GenBank/DDBJ whole genome shotgun (WGS) entry which is preliminary data.</text>
</comment>
<dbReference type="EMBL" id="JABFDB010000006">
    <property type="protein sequence ID" value="NYZ20423.1"/>
    <property type="molecule type" value="Genomic_DNA"/>
</dbReference>
<sequence>MNAISISILKERAMNTGAAIIGSDDNLTPIDPCRTPVPLKPSAAMLADGARAGGVTVEVAWRIYQAMIRAAS</sequence>
<keyword evidence="2" id="KW-1185">Reference proteome</keyword>
<accession>A0ABX2TB69</accession>